<protein>
    <recommendedName>
        <fullName evidence="3">ABC transporter substrate-binding protein</fullName>
    </recommendedName>
</protein>
<evidence type="ECO:0000313" key="1">
    <source>
        <dbReference type="EMBL" id="MFC4712875.1"/>
    </source>
</evidence>
<evidence type="ECO:0008006" key="3">
    <source>
        <dbReference type="Google" id="ProtNLM"/>
    </source>
</evidence>
<evidence type="ECO:0000313" key="2">
    <source>
        <dbReference type="Proteomes" id="UP001595932"/>
    </source>
</evidence>
<proteinExistence type="predicted"/>
<comment type="caution">
    <text evidence="1">The sequence shown here is derived from an EMBL/GenBank/DDBJ whole genome shotgun (WGS) entry which is preliminary data.</text>
</comment>
<keyword evidence="2" id="KW-1185">Reference proteome</keyword>
<dbReference type="Proteomes" id="UP001595932">
    <property type="component" value="Unassembled WGS sequence"/>
</dbReference>
<reference evidence="2" key="1">
    <citation type="journal article" date="2019" name="Int. J. Syst. Evol. Microbiol.">
        <title>The Global Catalogue of Microorganisms (GCM) 10K type strain sequencing project: providing services to taxonomists for standard genome sequencing and annotation.</title>
        <authorList>
            <consortium name="The Broad Institute Genomics Platform"/>
            <consortium name="The Broad Institute Genome Sequencing Center for Infectious Disease"/>
            <person name="Wu L."/>
            <person name="Ma J."/>
        </authorList>
    </citation>
    <scope>NUCLEOTIDE SEQUENCE [LARGE SCALE GENOMIC DNA]</scope>
    <source>
        <strain evidence="2">CGMCC 1.12151</strain>
    </source>
</reference>
<dbReference type="EMBL" id="JBHSGL010000005">
    <property type="protein sequence ID" value="MFC4712875.1"/>
    <property type="molecule type" value="Genomic_DNA"/>
</dbReference>
<name>A0ABV9MCJ5_9BACL</name>
<sequence>MAAQTASTGSKALKNIPVSGQLEDGRDFDGKLTITEFSYDEAEGLLVSGVLKGKTPAENGKGVTVVNQSFENVATNLTSDNNVAASAFQTAQQAPGCQILFLDLGPIFLDVLGLQVDLSQIVLDITAVPGAGNLLGNLLCAVAGLLDGTGFLNGLFDELIGALEGLLDALNNLL</sequence>
<accession>A0ABV9MCJ5</accession>
<organism evidence="1 2">
    <name type="scientific">Planococcus dechangensis</name>
    <dbReference type="NCBI Taxonomy" id="1176255"/>
    <lineage>
        <taxon>Bacteria</taxon>
        <taxon>Bacillati</taxon>
        <taxon>Bacillota</taxon>
        <taxon>Bacilli</taxon>
        <taxon>Bacillales</taxon>
        <taxon>Caryophanaceae</taxon>
        <taxon>Planococcus</taxon>
    </lineage>
</organism>
<gene>
    <name evidence="1" type="ORF">ACFO5U_08395</name>
</gene>